<protein>
    <recommendedName>
        <fullName evidence="3">Chemotaxis protein CheA</fullName>
        <ecNumber evidence="2">2.7.13.3</ecNumber>
    </recommendedName>
</protein>
<dbReference type="GO" id="GO:0005737">
    <property type="term" value="C:cytoplasm"/>
    <property type="evidence" value="ECO:0007669"/>
    <property type="project" value="InterPro"/>
</dbReference>
<evidence type="ECO:0000259" key="14">
    <source>
        <dbReference type="PROSITE" id="PS50851"/>
    </source>
</evidence>
<dbReference type="Gene3D" id="1.10.287.560">
    <property type="entry name" value="Histidine kinase CheA-like, homodimeric domain"/>
    <property type="match status" value="1"/>
</dbReference>
<dbReference type="Gene3D" id="1.20.120.160">
    <property type="entry name" value="HPT domain"/>
    <property type="match status" value="1"/>
</dbReference>
<dbReference type="PANTHER" id="PTHR43395">
    <property type="entry name" value="SENSOR HISTIDINE KINASE CHEA"/>
    <property type="match status" value="1"/>
</dbReference>
<keyword evidence="10" id="KW-0902">Two-component regulatory system</keyword>
<comment type="caution">
    <text evidence="16">The sequence shown here is derived from an EMBL/GenBank/DDBJ whole genome shotgun (WGS) entry which is preliminary data.</text>
</comment>
<dbReference type="PROSITE" id="PS50851">
    <property type="entry name" value="CHEW"/>
    <property type="match status" value="1"/>
</dbReference>
<dbReference type="InterPro" id="IPR051315">
    <property type="entry name" value="Bact_Chemotaxis_CheA"/>
</dbReference>
<comment type="function">
    <text evidence="11">Involved in the transmission of sensory signals from the chemoreceptors to the flagellar motors. CheA is autophosphorylated; it can transfer its phosphate group to either CheB or CheY.</text>
</comment>
<dbReference type="PROSITE" id="PS50894">
    <property type="entry name" value="HPT"/>
    <property type="match status" value="1"/>
</dbReference>
<dbReference type="SMART" id="SM00260">
    <property type="entry name" value="CheW"/>
    <property type="match status" value="1"/>
</dbReference>
<evidence type="ECO:0000256" key="12">
    <source>
        <dbReference type="PROSITE-ProRule" id="PRU00110"/>
    </source>
</evidence>
<feature type="domain" description="CheW-like" evidence="14">
    <location>
        <begin position="559"/>
        <end position="694"/>
    </location>
</feature>
<dbReference type="Pfam" id="PF01584">
    <property type="entry name" value="CheW"/>
    <property type="match status" value="1"/>
</dbReference>
<dbReference type="Pfam" id="PF02895">
    <property type="entry name" value="H-kinase_dim"/>
    <property type="match status" value="1"/>
</dbReference>
<dbReference type="Proteomes" id="UP000886657">
    <property type="component" value="Unassembled WGS sequence"/>
</dbReference>
<dbReference type="InterPro" id="IPR037006">
    <property type="entry name" value="CheA-like_homodim_sf"/>
</dbReference>
<dbReference type="CDD" id="cd00731">
    <property type="entry name" value="CheA_reg"/>
    <property type="match status" value="1"/>
</dbReference>
<dbReference type="InterPro" id="IPR008207">
    <property type="entry name" value="Sig_transdc_His_kin_Hpt_dom"/>
</dbReference>
<dbReference type="SUPFAM" id="SSF47226">
    <property type="entry name" value="Histidine-containing phosphotransfer domain, HPT domain"/>
    <property type="match status" value="1"/>
</dbReference>
<feature type="modified residue" description="Phosphohistidine" evidence="12">
    <location>
        <position position="48"/>
    </location>
</feature>
<dbReference type="CDD" id="cd00088">
    <property type="entry name" value="HPT"/>
    <property type="match status" value="1"/>
</dbReference>
<dbReference type="EC" id="2.7.13.3" evidence="2"/>
<dbReference type="GO" id="GO:0005524">
    <property type="term" value="F:ATP binding"/>
    <property type="evidence" value="ECO:0007669"/>
    <property type="project" value="UniProtKB-KW"/>
</dbReference>
<evidence type="ECO:0000259" key="15">
    <source>
        <dbReference type="PROSITE" id="PS50894"/>
    </source>
</evidence>
<evidence type="ECO:0000256" key="2">
    <source>
        <dbReference type="ARBA" id="ARBA00012438"/>
    </source>
</evidence>
<evidence type="ECO:0000256" key="3">
    <source>
        <dbReference type="ARBA" id="ARBA00021495"/>
    </source>
</evidence>
<dbReference type="SUPFAM" id="SSF50341">
    <property type="entry name" value="CheW-like"/>
    <property type="match status" value="1"/>
</dbReference>
<dbReference type="Pfam" id="PF01627">
    <property type="entry name" value="Hpt"/>
    <property type="match status" value="1"/>
</dbReference>
<dbReference type="EMBL" id="JADKIO010000006">
    <property type="protein sequence ID" value="MBK9796526.1"/>
    <property type="molecule type" value="Genomic_DNA"/>
</dbReference>
<keyword evidence="5 12" id="KW-0597">Phosphoprotein</keyword>
<evidence type="ECO:0000256" key="1">
    <source>
        <dbReference type="ARBA" id="ARBA00000085"/>
    </source>
</evidence>
<dbReference type="InterPro" id="IPR003594">
    <property type="entry name" value="HATPase_dom"/>
</dbReference>
<accession>A0A9D7SID8</accession>
<dbReference type="FunFam" id="2.30.30.40:FF:000048">
    <property type="entry name" value="Chemotaxis protein CheA, putative"/>
    <property type="match status" value="1"/>
</dbReference>
<dbReference type="FunFam" id="3.30.565.10:FF:000016">
    <property type="entry name" value="Chemotaxis protein CheA, putative"/>
    <property type="match status" value="1"/>
</dbReference>
<dbReference type="SMART" id="SM00073">
    <property type="entry name" value="HPT"/>
    <property type="match status" value="1"/>
</dbReference>
<evidence type="ECO:0000256" key="5">
    <source>
        <dbReference type="ARBA" id="ARBA00022553"/>
    </source>
</evidence>
<dbReference type="SMART" id="SM00387">
    <property type="entry name" value="HATPase_c"/>
    <property type="match status" value="1"/>
</dbReference>
<dbReference type="PRINTS" id="PR00344">
    <property type="entry name" value="BCTRLSENSOR"/>
</dbReference>
<dbReference type="InterPro" id="IPR002545">
    <property type="entry name" value="CheW-lke_dom"/>
</dbReference>
<sequence>MSDAMAQFRDAFFEEATELADGMEATLLSMDLSAVEVEDLHTLFRAAHSIKGNAATFGFPEVAAFTHKLESTLEPVRQGDRPLTPDLRELLLQGVDLIRTHLYHARRGESLPVKEVQAQAALIARLQEDAGAPLPPMPSAPTTAAAKSVTMKGGRGYSIRFEAPLDAFRRGVNLERLFRDLAKLGTLQTWPDLSRIPPVEQLDPEDCHLAWDVRLETTHPQMDVEEVFEFVAEGDNLRIQPLAPEGSVPTLGEILQTEAGVSPADIREALSQQKRLGELLVDMGKVQPEVVNKALDQQQKKRNQAEASTVRVATEKIDRLVNLVGELVITQAMLAQASQQSNTLQGEEQMSAALLQLDRQTRELQERVMGIRMVPVEMVFSRFPRMVHELGKQLGKDVELLMEGQATELDKTFIEMLVDPLTHLVRNAVDHGMETKEERRQSGKAAMGSIALRASSRGGSIHIEVKDDGKGLNRDRIYQKALDRGLLAPGSRPSDEELNLLIFEPGFSTVEQVSDLSGRGVGMDVVKQNIRTLGGRIEVESEPGRGTLIRLVLPLTLAILDGLTVRAGDETYVFPLASVLESFQRQAADVQTVKGDREVISLRGEFIPVIRLQHLLGVVGHRDAAERTLLVLVESEGRRAAMSVDELLGQQQVVIKSLETHYKRVEGISGATILGDGRVALILDVPGLMRQEAGMAAAGA</sequence>
<dbReference type="PANTHER" id="PTHR43395:SF10">
    <property type="entry name" value="CHEMOTAXIS PROTEIN CHEA"/>
    <property type="match status" value="1"/>
</dbReference>
<evidence type="ECO:0000256" key="6">
    <source>
        <dbReference type="ARBA" id="ARBA00022679"/>
    </source>
</evidence>
<dbReference type="InterPro" id="IPR036061">
    <property type="entry name" value="CheW-like_dom_sf"/>
</dbReference>
<dbReference type="SUPFAM" id="SSF55874">
    <property type="entry name" value="ATPase domain of HSP90 chaperone/DNA topoisomerase II/histidine kinase"/>
    <property type="match status" value="1"/>
</dbReference>
<feature type="domain" description="Histidine kinase" evidence="13">
    <location>
        <begin position="354"/>
        <end position="557"/>
    </location>
</feature>
<name>A0A9D7SID8_9BACT</name>
<dbReference type="InterPro" id="IPR005467">
    <property type="entry name" value="His_kinase_dom"/>
</dbReference>
<dbReference type="GO" id="GO:0000155">
    <property type="term" value="F:phosphorelay sensor kinase activity"/>
    <property type="evidence" value="ECO:0007669"/>
    <property type="project" value="InterPro"/>
</dbReference>
<dbReference type="SMART" id="SM01231">
    <property type="entry name" value="H-kinase_dim"/>
    <property type="match status" value="1"/>
</dbReference>
<dbReference type="CDD" id="cd16916">
    <property type="entry name" value="HATPase_CheA-like"/>
    <property type="match status" value="1"/>
</dbReference>
<keyword evidence="4" id="KW-0145">Chemotaxis</keyword>
<evidence type="ECO:0000256" key="4">
    <source>
        <dbReference type="ARBA" id="ARBA00022500"/>
    </source>
</evidence>
<keyword evidence="8" id="KW-0418">Kinase</keyword>
<evidence type="ECO:0000259" key="13">
    <source>
        <dbReference type="PROSITE" id="PS50109"/>
    </source>
</evidence>
<evidence type="ECO:0000256" key="7">
    <source>
        <dbReference type="ARBA" id="ARBA00022741"/>
    </source>
</evidence>
<keyword evidence="6" id="KW-0808">Transferase</keyword>
<dbReference type="InterPro" id="IPR036890">
    <property type="entry name" value="HATPase_C_sf"/>
</dbReference>
<dbReference type="Pfam" id="PF02518">
    <property type="entry name" value="HATPase_c"/>
    <property type="match status" value="1"/>
</dbReference>
<evidence type="ECO:0000313" key="16">
    <source>
        <dbReference type="EMBL" id="MBK9796526.1"/>
    </source>
</evidence>
<keyword evidence="9" id="KW-0067">ATP-binding</keyword>
<dbReference type="InterPro" id="IPR004105">
    <property type="entry name" value="CheA-like_dim"/>
</dbReference>
<comment type="catalytic activity">
    <reaction evidence="1">
        <text>ATP + protein L-histidine = ADP + protein N-phospho-L-histidine.</text>
        <dbReference type="EC" id="2.7.13.3"/>
    </reaction>
</comment>
<feature type="domain" description="HPt" evidence="15">
    <location>
        <begin position="1"/>
        <end position="105"/>
    </location>
</feature>
<dbReference type="AlphaFoldDB" id="A0A9D7SID8"/>
<dbReference type="PROSITE" id="PS50109">
    <property type="entry name" value="HIS_KIN"/>
    <property type="match status" value="1"/>
</dbReference>
<proteinExistence type="predicted"/>
<dbReference type="GO" id="GO:0006935">
    <property type="term" value="P:chemotaxis"/>
    <property type="evidence" value="ECO:0007669"/>
    <property type="project" value="UniProtKB-KW"/>
</dbReference>
<evidence type="ECO:0000256" key="11">
    <source>
        <dbReference type="ARBA" id="ARBA00035100"/>
    </source>
</evidence>
<dbReference type="InterPro" id="IPR036097">
    <property type="entry name" value="HisK_dim/P_sf"/>
</dbReference>
<dbReference type="Gene3D" id="3.30.565.10">
    <property type="entry name" value="Histidine kinase-like ATPase, C-terminal domain"/>
    <property type="match status" value="1"/>
</dbReference>
<organism evidence="16 17">
    <name type="scientific">Candidatus Geothrix skivensis</name>
    <dbReference type="NCBI Taxonomy" id="2954439"/>
    <lineage>
        <taxon>Bacteria</taxon>
        <taxon>Pseudomonadati</taxon>
        <taxon>Acidobacteriota</taxon>
        <taxon>Holophagae</taxon>
        <taxon>Holophagales</taxon>
        <taxon>Holophagaceae</taxon>
        <taxon>Geothrix</taxon>
    </lineage>
</organism>
<dbReference type="InterPro" id="IPR036641">
    <property type="entry name" value="HPT_dom_sf"/>
</dbReference>
<evidence type="ECO:0000256" key="8">
    <source>
        <dbReference type="ARBA" id="ARBA00022777"/>
    </source>
</evidence>
<keyword evidence="7" id="KW-0547">Nucleotide-binding</keyword>
<reference evidence="16" key="1">
    <citation type="submission" date="2020-10" db="EMBL/GenBank/DDBJ databases">
        <title>Connecting structure to function with the recovery of over 1000 high-quality activated sludge metagenome-assembled genomes encoding full-length rRNA genes using long-read sequencing.</title>
        <authorList>
            <person name="Singleton C.M."/>
            <person name="Petriglieri F."/>
            <person name="Kristensen J.M."/>
            <person name="Kirkegaard R.H."/>
            <person name="Michaelsen T.Y."/>
            <person name="Andersen M.H."/>
            <person name="Karst S.M."/>
            <person name="Dueholm M.S."/>
            <person name="Nielsen P.H."/>
            <person name="Albertsen M."/>
        </authorList>
    </citation>
    <scope>NUCLEOTIDE SEQUENCE</scope>
    <source>
        <strain evidence="16">Skiv_18-Q3-R9-52_MAXAC.067</strain>
    </source>
</reference>
<dbReference type="Gene3D" id="2.30.30.40">
    <property type="entry name" value="SH3 Domains"/>
    <property type="match status" value="1"/>
</dbReference>
<dbReference type="InterPro" id="IPR004358">
    <property type="entry name" value="Sig_transdc_His_kin-like_C"/>
</dbReference>
<evidence type="ECO:0000256" key="9">
    <source>
        <dbReference type="ARBA" id="ARBA00022840"/>
    </source>
</evidence>
<evidence type="ECO:0000256" key="10">
    <source>
        <dbReference type="ARBA" id="ARBA00023012"/>
    </source>
</evidence>
<evidence type="ECO:0000313" key="17">
    <source>
        <dbReference type="Proteomes" id="UP000886657"/>
    </source>
</evidence>
<gene>
    <name evidence="16" type="ORF">IPP58_08495</name>
</gene>
<dbReference type="SUPFAM" id="SSF47384">
    <property type="entry name" value="Homodimeric domain of signal transducing histidine kinase"/>
    <property type="match status" value="1"/>
</dbReference>